<comment type="caution">
    <text evidence="3">The sequence shown here is derived from an EMBL/GenBank/DDBJ whole genome shotgun (WGS) entry which is preliminary data.</text>
</comment>
<name>A0ABV9Y8F6_9PSEU</name>
<keyword evidence="4" id="KW-1185">Reference proteome</keyword>
<dbReference type="EMBL" id="JBHSJB010000028">
    <property type="protein sequence ID" value="MFC5057967.1"/>
    <property type="molecule type" value="Genomic_DNA"/>
</dbReference>
<dbReference type="Proteomes" id="UP001595833">
    <property type="component" value="Unassembled WGS sequence"/>
</dbReference>
<sequence length="150" mass="15819">MRGGPAGGKSARGKSAREQPPPVVRGAVGVWLALAAFVLFEHAVLWIRRGDLLEAAARAGDPPGRVNEILVQLALVTAFLAIGYGLFGWLLNVGKRWARGVLTAVAVLHVLWIVLPGAGANAANLVALLLIAAGLALTWLRGTAQWVRQH</sequence>
<feature type="region of interest" description="Disordered" evidence="1">
    <location>
        <begin position="1"/>
        <end position="21"/>
    </location>
</feature>
<feature type="transmembrane region" description="Helical" evidence="2">
    <location>
        <begin position="97"/>
        <end position="115"/>
    </location>
</feature>
<evidence type="ECO:0008006" key="5">
    <source>
        <dbReference type="Google" id="ProtNLM"/>
    </source>
</evidence>
<dbReference type="RefSeq" id="WP_344036259.1">
    <property type="nucleotide sequence ID" value="NZ_BAAAKE010000004.1"/>
</dbReference>
<evidence type="ECO:0000313" key="4">
    <source>
        <dbReference type="Proteomes" id="UP001595833"/>
    </source>
</evidence>
<evidence type="ECO:0000256" key="2">
    <source>
        <dbReference type="SAM" id="Phobius"/>
    </source>
</evidence>
<evidence type="ECO:0000256" key="1">
    <source>
        <dbReference type="SAM" id="MobiDB-lite"/>
    </source>
</evidence>
<keyword evidence="2" id="KW-0812">Transmembrane</keyword>
<accession>A0ABV9Y8F6</accession>
<reference evidence="4" key="1">
    <citation type="journal article" date="2019" name="Int. J. Syst. Evol. Microbiol.">
        <title>The Global Catalogue of Microorganisms (GCM) 10K type strain sequencing project: providing services to taxonomists for standard genome sequencing and annotation.</title>
        <authorList>
            <consortium name="The Broad Institute Genomics Platform"/>
            <consortium name="The Broad Institute Genome Sequencing Center for Infectious Disease"/>
            <person name="Wu L."/>
            <person name="Ma J."/>
        </authorList>
    </citation>
    <scope>NUCLEOTIDE SEQUENCE [LARGE SCALE GENOMIC DNA]</scope>
    <source>
        <strain evidence="4">KCTC 12848</strain>
    </source>
</reference>
<keyword evidence="2" id="KW-1133">Transmembrane helix</keyword>
<feature type="transmembrane region" description="Helical" evidence="2">
    <location>
        <begin position="122"/>
        <end position="140"/>
    </location>
</feature>
<feature type="transmembrane region" description="Helical" evidence="2">
    <location>
        <begin position="28"/>
        <end position="48"/>
    </location>
</feature>
<organism evidence="3 4">
    <name type="scientific">Saccharothrix xinjiangensis</name>
    <dbReference type="NCBI Taxonomy" id="204798"/>
    <lineage>
        <taxon>Bacteria</taxon>
        <taxon>Bacillati</taxon>
        <taxon>Actinomycetota</taxon>
        <taxon>Actinomycetes</taxon>
        <taxon>Pseudonocardiales</taxon>
        <taxon>Pseudonocardiaceae</taxon>
        <taxon>Saccharothrix</taxon>
    </lineage>
</organism>
<protein>
    <recommendedName>
        <fullName evidence="5">DUF2127 domain-containing protein</fullName>
    </recommendedName>
</protein>
<keyword evidence="2" id="KW-0472">Membrane</keyword>
<evidence type="ECO:0000313" key="3">
    <source>
        <dbReference type="EMBL" id="MFC5057967.1"/>
    </source>
</evidence>
<proteinExistence type="predicted"/>
<feature type="transmembrane region" description="Helical" evidence="2">
    <location>
        <begin position="69"/>
        <end position="91"/>
    </location>
</feature>
<gene>
    <name evidence="3" type="ORF">ACFPFM_30000</name>
</gene>